<gene>
    <name evidence="2" type="ORF">SCHPADRAFT_836480</name>
</gene>
<dbReference type="EMBL" id="KQ086131">
    <property type="protein sequence ID" value="KLO07572.1"/>
    <property type="molecule type" value="Genomic_DNA"/>
</dbReference>
<sequence>MAAANLYDLPYFIMLSQSTMPLAGENPSTSSLVHPVIQYHFADDNPHDILPRYDGESVIILDYERGRVPPLVESASKNIAVTGIKVTDAPPSSVPSDGETRRNDNMFIIETISDDVNKAHVSDAASSSLNDPRHILAQFRERNAVLKQVLDHPSLREPEERLRNGDASAH</sequence>
<dbReference type="InParanoid" id="A0A0H2R876"/>
<keyword evidence="3" id="KW-1185">Reference proteome</keyword>
<reference evidence="2 3" key="1">
    <citation type="submission" date="2015-04" db="EMBL/GenBank/DDBJ databases">
        <title>Complete genome sequence of Schizopora paradoxa KUC8140, a cosmopolitan wood degrader in East Asia.</title>
        <authorList>
            <consortium name="DOE Joint Genome Institute"/>
            <person name="Min B."/>
            <person name="Park H."/>
            <person name="Jang Y."/>
            <person name="Kim J.-J."/>
            <person name="Kim K.H."/>
            <person name="Pangilinan J."/>
            <person name="Lipzen A."/>
            <person name="Riley R."/>
            <person name="Grigoriev I.V."/>
            <person name="Spatafora J.W."/>
            <person name="Choi I.-G."/>
        </authorList>
    </citation>
    <scope>NUCLEOTIDE SEQUENCE [LARGE SCALE GENOMIC DNA]</scope>
    <source>
        <strain evidence="2 3">KUC8140</strain>
    </source>
</reference>
<organism evidence="2 3">
    <name type="scientific">Schizopora paradoxa</name>
    <dbReference type="NCBI Taxonomy" id="27342"/>
    <lineage>
        <taxon>Eukaryota</taxon>
        <taxon>Fungi</taxon>
        <taxon>Dikarya</taxon>
        <taxon>Basidiomycota</taxon>
        <taxon>Agaricomycotina</taxon>
        <taxon>Agaricomycetes</taxon>
        <taxon>Hymenochaetales</taxon>
        <taxon>Schizoporaceae</taxon>
        <taxon>Schizopora</taxon>
    </lineage>
</organism>
<evidence type="ECO:0000256" key="1">
    <source>
        <dbReference type="SAM" id="MobiDB-lite"/>
    </source>
</evidence>
<evidence type="ECO:0000313" key="3">
    <source>
        <dbReference type="Proteomes" id="UP000053477"/>
    </source>
</evidence>
<accession>A0A0H2R876</accession>
<name>A0A0H2R876_9AGAM</name>
<dbReference type="OrthoDB" id="3192267at2759"/>
<evidence type="ECO:0000313" key="2">
    <source>
        <dbReference type="EMBL" id="KLO07572.1"/>
    </source>
</evidence>
<dbReference type="Proteomes" id="UP000053477">
    <property type="component" value="Unassembled WGS sequence"/>
</dbReference>
<protein>
    <submittedName>
        <fullName evidence="2">Uncharacterized protein</fullName>
    </submittedName>
</protein>
<proteinExistence type="predicted"/>
<dbReference type="AlphaFoldDB" id="A0A0H2R876"/>
<feature type="region of interest" description="Disordered" evidence="1">
    <location>
        <begin position="150"/>
        <end position="170"/>
    </location>
</feature>